<dbReference type="PROSITE" id="PS00455">
    <property type="entry name" value="AMP_BINDING"/>
    <property type="match status" value="1"/>
</dbReference>
<evidence type="ECO:0000256" key="1">
    <source>
        <dbReference type="ARBA" id="ARBA00006432"/>
    </source>
</evidence>
<comment type="similarity">
    <text evidence="1">Belongs to the ATP-dependent AMP-binding enzyme family.</text>
</comment>
<reference evidence="5" key="2">
    <citation type="submission" date="2020-09" db="EMBL/GenBank/DDBJ databases">
        <authorList>
            <person name="Sun Q."/>
            <person name="Kim S."/>
        </authorList>
    </citation>
    <scope>NUCLEOTIDE SEQUENCE</scope>
    <source>
        <strain evidence="5">KCTC 42650</strain>
    </source>
</reference>
<keyword evidence="2 5" id="KW-0436">Ligase</keyword>
<dbReference type="InterPro" id="IPR042099">
    <property type="entry name" value="ANL_N_sf"/>
</dbReference>
<dbReference type="EMBL" id="BNCJ01000003">
    <property type="protein sequence ID" value="GHF45596.1"/>
    <property type="molecule type" value="Genomic_DNA"/>
</dbReference>
<dbReference type="PANTHER" id="PTHR43201:SF5">
    <property type="entry name" value="MEDIUM-CHAIN ACYL-COA LIGASE ACSF2, MITOCHONDRIAL"/>
    <property type="match status" value="1"/>
</dbReference>
<dbReference type="SUPFAM" id="SSF56801">
    <property type="entry name" value="Acetyl-CoA synthetase-like"/>
    <property type="match status" value="1"/>
</dbReference>
<dbReference type="Gene3D" id="3.30.300.30">
    <property type="match status" value="1"/>
</dbReference>
<sequence length="565" mass="61293">MTGAATATAPAGLPPEIDGAPAARAAEAMAARSATVYDAFVLASEAHPDNAFLCIPARPGRAYLPEGAEITFAQARAEVERRAAIYRAAGYGPGHRVALMLDNRPEHLFNQLALYAVGATQIPVNPDYLDHELEYLLSHSEAVLALGHAGHMDQLSRVAGKLGTPALDEAALATLAPVTGARPERPGRASEAALIYTSGTTGRPKGCVIDHEYHFAVGLGYARHGGRLALRHGGDRLFVPLPVFHVNAGINTLTALILTGNCLILPDRFHPDSWWQDIAATRATAMHYLGIIPPILMKRPPAPQDRGHGLRFGLGAGLDPDLHAAFEERFGVAMVEVWGMSETGRFLADCHEPRRIRTRAFGKPYDDLEAQVWDEAGREVPHGAQGELVVRAPGPDPRRGFFREYLKNSEATAEAWQGGWFHTGDVVTQEPDGMVHFVERRKNIIRRSGENISAAEVENALIGHPAVAAVAVISVTDEMRDEEVMACIIPVDGAARDAETARSVFEHGRRLVAYYKLPGWVAFVDDLPRTGTQKVRKGLIFPGLDDPRHAPGIIDLRDLKKRSKP</sequence>
<evidence type="ECO:0000256" key="2">
    <source>
        <dbReference type="ARBA" id="ARBA00022598"/>
    </source>
</evidence>
<dbReference type="PANTHER" id="PTHR43201">
    <property type="entry name" value="ACYL-COA SYNTHETASE"/>
    <property type="match status" value="1"/>
</dbReference>
<reference evidence="5" key="1">
    <citation type="journal article" date="2014" name="Int. J. Syst. Evol. Microbiol.">
        <title>Complete genome sequence of Corynebacterium casei LMG S-19264T (=DSM 44701T), isolated from a smear-ripened cheese.</title>
        <authorList>
            <consortium name="US DOE Joint Genome Institute (JGI-PGF)"/>
            <person name="Walter F."/>
            <person name="Albersmeier A."/>
            <person name="Kalinowski J."/>
            <person name="Ruckert C."/>
        </authorList>
    </citation>
    <scope>NUCLEOTIDE SEQUENCE</scope>
    <source>
        <strain evidence="5">KCTC 42650</strain>
    </source>
</reference>
<evidence type="ECO:0000259" key="4">
    <source>
        <dbReference type="Pfam" id="PF13193"/>
    </source>
</evidence>
<gene>
    <name evidence="5" type="ORF">GCM10017056_16540</name>
</gene>
<dbReference type="Proteomes" id="UP000626220">
    <property type="component" value="Unassembled WGS sequence"/>
</dbReference>
<dbReference type="AlphaFoldDB" id="A0A8J3GX37"/>
<dbReference type="InterPro" id="IPR045851">
    <property type="entry name" value="AMP-bd_C_sf"/>
</dbReference>
<proteinExistence type="inferred from homology"/>
<dbReference type="Pfam" id="PF13193">
    <property type="entry name" value="AMP-binding_C"/>
    <property type="match status" value="1"/>
</dbReference>
<feature type="domain" description="AMP-dependent synthetase/ligase" evidence="3">
    <location>
        <begin position="61"/>
        <end position="394"/>
    </location>
</feature>
<evidence type="ECO:0000259" key="3">
    <source>
        <dbReference type="Pfam" id="PF00501"/>
    </source>
</evidence>
<organism evidence="5 6">
    <name type="scientific">Seohaeicola zhoushanensis</name>
    <dbReference type="NCBI Taxonomy" id="1569283"/>
    <lineage>
        <taxon>Bacteria</taxon>
        <taxon>Pseudomonadati</taxon>
        <taxon>Pseudomonadota</taxon>
        <taxon>Alphaproteobacteria</taxon>
        <taxon>Rhodobacterales</taxon>
        <taxon>Roseobacteraceae</taxon>
        <taxon>Seohaeicola</taxon>
    </lineage>
</organism>
<comment type="caution">
    <text evidence="5">The sequence shown here is derived from an EMBL/GenBank/DDBJ whole genome shotgun (WGS) entry which is preliminary data.</text>
</comment>
<evidence type="ECO:0000313" key="6">
    <source>
        <dbReference type="Proteomes" id="UP000626220"/>
    </source>
</evidence>
<dbReference type="GO" id="GO:0006631">
    <property type="term" value="P:fatty acid metabolic process"/>
    <property type="evidence" value="ECO:0007669"/>
    <property type="project" value="TreeGrafter"/>
</dbReference>
<dbReference type="InterPro" id="IPR020845">
    <property type="entry name" value="AMP-binding_CS"/>
</dbReference>
<feature type="domain" description="AMP-binding enzyme C-terminal" evidence="4">
    <location>
        <begin position="456"/>
        <end position="534"/>
    </location>
</feature>
<keyword evidence="6" id="KW-1185">Reference proteome</keyword>
<evidence type="ECO:0000313" key="5">
    <source>
        <dbReference type="EMBL" id="GHF45596.1"/>
    </source>
</evidence>
<dbReference type="GO" id="GO:0031956">
    <property type="term" value="F:medium-chain fatty acid-CoA ligase activity"/>
    <property type="evidence" value="ECO:0007669"/>
    <property type="project" value="TreeGrafter"/>
</dbReference>
<name>A0A8J3GX37_9RHOB</name>
<dbReference type="InterPro" id="IPR025110">
    <property type="entry name" value="AMP-bd_C"/>
</dbReference>
<dbReference type="Pfam" id="PF00501">
    <property type="entry name" value="AMP-binding"/>
    <property type="match status" value="1"/>
</dbReference>
<accession>A0A8J3GX37</accession>
<dbReference type="InterPro" id="IPR000873">
    <property type="entry name" value="AMP-dep_synth/lig_dom"/>
</dbReference>
<dbReference type="Gene3D" id="3.40.50.12780">
    <property type="entry name" value="N-terminal domain of ligase-like"/>
    <property type="match status" value="1"/>
</dbReference>
<dbReference type="RefSeq" id="WP_189679592.1">
    <property type="nucleotide sequence ID" value="NZ_BNCJ01000003.1"/>
</dbReference>
<protein>
    <submittedName>
        <fullName evidence="5">ATP-dependent acyl-CoA ligase</fullName>
    </submittedName>
</protein>